<gene>
    <name evidence="1" type="ORF">RHMOL_Rhmol11G0213800</name>
</gene>
<protein>
    <submittedName>
        <fullName evidence="1">Uncharacterized protein</fullName>
    </submittedName>
</protein>
<proteinExistence type="predicted"/>
<sequence length="84" mass="9467">MQFLSSSYNNEHVSSKIVGKFPHEYNPFRTCDTEGLTFFLAPDGPDFIAGDAIRYQIDPVTRVLTSPFVAGRASPELRQTKRQT</sequence>
<keyword evidence="2" id="KW-1185">Reference proteome</keyword>
<evidence type="ECO:0000313" key="2">
    <source>
        <dbReference type="Proteomes" id="UP001062846"/>
    </source>
</evidence>
<dbReference type="EMBL" id="CM046398">
    <property type="protein sequence ID" value="KAI8532433.1"/>
    <property type="molecule type" value="Genomic_DNA"/>
</dbReference>
<evidence type="ECO:0000313" key="1">
    <source>
        <dbReference type="EMBL" id="KAI8532433.1"/>
    </source>
</evidence>
<reference evidence="1" key="1">
    <citation type="submission" date="2022-02" db="EMBL/GenBank/DDBJ databases">
        <title>Plant Genome Project.</title>
        <authorList>
            <person name="Zhang R.-G."/>
        </authorList>
    </citation>
    <scope>NUCLEOTIDE SEQUENCE</scope>
    <source>
        <strain evidence="1">AT1</strain>
    </source>
</reference>
<dbReference type="Proteomes" id="UP001062846">
    <property type="component" value="Chromosome 11"/>
</dbReference>
<name>A0ACC0LW98_RHOML</name>
<organism evidence="1 2">
    <name type="scientific">Rhododendron molle</name>
    <name type="common">Chinese azalea</name>
    <name type="synonym">Azalea mollis</name>
    <dbReference type="NCBI Taxonomy" id="49168"/>
    <lineage>
        <taxon>Eukaryota</taxon>
        <taxon>Viridiplantae</taxon>
        <taxon>Streptophyta</taxon>
        <taxon>Embryophyta</taxon>
        <taxon>Tracheophyta</taxon>
        <taxon>Spermatophyta</taxon>
        <taxon>Magnoliopsida</taxon>
        <taxon>eudicotyledons</taxon>
        <taxon>Gunneridae</taxon>
        <taxon>Pentapetalae</taxon>
        <taxon>asterids</taxon>
        <taxon>Ericales</taxon>
        <taxon>Ericaceae</taxon>
        <taxon>Ericoideae</taxon>
        <taxon>Rhodoreae</taxon>
        <taxon>Rhododendron</taxon>
    </lineage>
</organism>
<comment type="caution">
    <text evidence="1">The sequence shown here is derived from an EMBL/GenBank/DDBJ whole genome shotgun (WGS) entry which is preliminary data.</text>
</comment>
<accession>A0ACC0LW98</accession>